<reference evidence="2 3" key="1">
    <citation type="submission" date="2020-08" db="EMBL/GenBank/DDBJ databases">
        <title>The completed genome sequence of the pathogenic ascomycete fungus Penicillium digitatum.</title>
        <authorList>
            <person name="Wang M."/>
        </authorList>
    </citation>
    <scope>NUCLEOTIDE SEQUENCE [LARGE SCALE GENOMIC DNA]</scope>
    <source>
        <strain evidence="2 3">PdW03</strain>
    </source>
</reference>
<dbReference type="AlphaFoldDB" id="A0A7T6XVT4"/>
<feature type="region of interest" description="Disordered" evidence="1">
    <location>
        <begin position="67"/>
        <end position="305"/>
    </location>
</feature>
<evidence type="ECO:0000313" key="3">
    <source>
        <dbReference type="Proteomes" id="UP000595662"/>
    </source>
</evidence>
<feature type="compositionally biased region" description="Basic residues" evidence="1">
    <location>
        <begin position="206"/>
        <end position="217"/>
    </location>
</feature>
<gene>
    <name evidence="2" type="ORF">Pdw03_5857</name>
</gene>
<feature type="compositionally biased region" description="Basic and acidic residues" evidence="1">
    <location>
        <begin position="228"/>
        <end position="243"/>
    </location>
</feature>
<name>A0A7T6XVT4_PENDI</name>
<dbReference type="VEuPathDB" id="FungiDB:PDIP_09470"/>
<dbReference type="PANTHER" id="PTHR40132:SF1">
    <property type="entry name" value="PRE-MRNA-SPLICING FACTOR 38B"/>
    <property type="match status" value="1"/>
</dbReference>
<evidence type="ECO:0000313" key="2">
    <source>
        <dbReference type="EMBL" id="QQK48222.1"/>
    </source>
</evidence>
<dbReference type="Proteomes" id="UP000595662">
    <property type="component" value="Chromosome 6"/>
</dbReference>
<dbReference type="PANTHER" id="PTHR40132">
    <property type="entry name" value="PRE-MRNA-SPLICING FACTOR 38B"/>
    <property type="match status" value="1"/>
</dbReference>
<organism evidence="2 3">
    <name type="scientific">Penicillium digitatum</name>
    <name type="common">Green mold</name>
    <dbReference type="NCBI Taxonomy" id="36651"/>
    <lineage>
        <taxon>Eukaryota</taxon>
        <taxon>Fungi</taxon>
        <taxon>Dikarya</taxon>
        <taxon>Ascomycota</taxon>
        <taxon>Pezizomycotina</taxon>
        <taxon>Eurotiomycetes</taxon>
        <taxon>Eurotiomycetidae</taxon>
        <taxon>Eurotiales</taxon>
        <taxon>Aspergillaceae</taxon>
        <taxon>Penicillium</taxon>
    </lineage>
</organism>
<feature type="compositionally biased region" description="Basic and acidic residues" evidence="1">
    <location>
        <begin position="402"/>
        <end position="422"/>
    </location>
</feature>
<feature type="compositionally biased region" description="Basic and acidic residues" evidence="1">
    <location>
        <begin position="93"/>
        <end position="120"/>
    </location>
</feature>
<dbReference type="RefSeq" id="XP_065958124.1">
    <property type="nucleotide sequence ID" value="XM_066101184.1"/>
</dbReference>
<feature type="compositionally biased region" description="Basic and acidic residues" evidence="1">
    <location>
        <begin position="153"/>
        <end position="181"/>
    </location>
</feature>
<dbReference type="EMBL" id="CP060779">
    <property type="protein sequence ID" value="QQK48222.1"/>
    <property type="molecule type" value="Genomic_DNA"/>
</dbReference>
<feature type="compositionally biased region" description="Polar residues" evidence="1">
    <location>
        <begin position="75"/>
        <end position="92"/>
    </location>
</feature>
<proteinExistence type="predicted"/>
<evidence type="ECO:0000256" key="1">
    <source>
        <dbReference type="SAM" id="MobiDB-lite"/>
    </source>
</evidence>
<sequence length="438" mass="50990">MDDDYVAQILAKEAKESSIKYASQGMSAFMPLRPTSNAPKPNTRFLRNLIKVTDSHNTALKLKEEREARERMRQLKNQASGASSALAQTSIDRSSKRSDYRSEVRGSRDNRRGEREDRIRSYRKRTRSRSPSAEQDRSRRRRQRNEDYGGTGERGKDRDEHRREQRDHESSRRDRRDTNKEHTRRRRERSYSRSPSRSPHKDRSTDRHHHRRQKHQSRPYTRSLSRSRSPDSYKSRRSKREDVSPYVSRSSRIETTRHKRGSPLSTITALQTETDVGNESDPLEDLVGPLPPRQNEAPIRSRGRGAYKHNVSNIDAHFAPGYDPATDVHLDEDKLHSVGQESSRRPVAGLMTKEDDWDMAMEALRDRERWRNKGEERLRTAGIDEATIDKWKKNTAFAGVDGKGKPEDVQWSKKGEGREWDRGKFVDDDGHIDVRAAW</sequence>
<accession>A0A7T6XVT4</accession>
<protein>
    <submittedName>
        <fullName evidence="2">LUC7 related</fullName>
    </submittedName>
</protein>
<feature type="compositionally biased region" description="Polar residues" evidence="1">
    <location>
        <begin position="263"/>
        <end position="275"/>
    </location>
</feature>
<dbReference type="GeneID" id="26229270"/>
<feature type="region of interest" description="Disordered" evidence="1">
    <location>
        <begin position="399"/>
        <end position="422"/>
    </location>
</feature>